<protein>
    <recommendedName>
        <fullName evidence="3">GHMP kinase</fullName>
    </recommendedName>
</protein>
<dbReference type="EMBL" id="AP014564">
    <property type="protein sequence ID" value="BAV94257.1"/>
    <property type="molecule type" value="Genomic_DNA"/>
</dbReference>
<evidence type="ECO:0000313" key="1">
    <source>
        <dbReference type="EMBL" id="BAV94257.1"/>
    </source>
</evidence>
<keyword evidence="2" id="KW-1185">Reference proteome</keyword>
<dbReference type="InterPro" id="IPR014721">
    <property type="entry name" value="Ribsml_uS5_D2-typ_fold_subgr"/>
</dbReference>
<dbReference type="Gene3D" id="3.30.230.10">
    <property type="match status" value="1"/>
</dbReference>
<dbReference type="NCBIfam" id="NF040656">
    <property type="entry name" value="GHMP_GYDIA"/>
    <property type="match status" value="1"/>
</dbReference>
<dbReference type="KEGG" id="ise:JBKA6_0244"/>
<evidence type="ECO:0000313" key="2">
    <source>
        <dbReference type="Proteomes" id="UP000243197"/>
    </source>
</evidence>
<evidence type="ECO:0008006" key="3">
    <source>
        <dbReference type="Google" id="ProtNLM"/>
    </source>
</evidence>
<proteinExistence type="predicted"/>
<reference evidence="1 2" key="1">
    <citation type="submission" date="2014-03" db="EMBL/GenBank/DDBJ databases">
        <title>complete genome sequence of Flavobacteriaceae bacterium JBKA-6.</title>
        <authorList>
            <person name="Takano T."/>
            <person name="Nakamura Y."/>
            <person name="Takuma S."/>
            <person name="Yasuike M."/>
            <person name="Matsuyama T."/>
            <person name="Sakai T."/>
            <person name="Fujiwara A."/>
            <person name="Kimoto K."/>
            <person name="Fukuda Y."/>
            <person name="Kondo H."/>
            <person name="Hirono I."/>
            <person name="Nakayasu C."/>
        </authorList>
    </citation>
    <scope>NUCLEOTIDE SEQUENCE [LARGE SCALE GENOMIC DNA]</scope>
    <source>
        <strain evidence="1 2">JBKA-6</strain>
    </source>
</reference>
<organism evidence="1 2">
    <name type="scientific">Ichthyobacterium seriolicida</name>
    <dbReference type="NCBI Taxonomy" id="242600"/>
    <lineage>
        <taxon>Bacteria</taxon>
        <taxon>Pseudomonadati</taxon>
        <taxon>Bacteroidota</taxon>
        <taxon>Flavobacteriia</taxon>
        <taxon>Flavobacteriales</taxon>
        <taxon>Ichthyobacteriaceae</taxon>
        <taxon>Ichthyobacterium</taxon>
    </lineage>
</organism>
<dbReference type="InterPro" id="IPR047765">
    <property type="entry name" value="GHMP_GYDIA-like"/>
</dbReference>
<sequence length="307" mass="34874">MHNVMQFYSNGKFLLTGEYFVLKGALSLALPLTKGQTMFVSNTSKKRLLEWKAYDLNDQLWFTSDFDIETLQILACSHMETASILQDLLKSSTSINPAFLSDKNSVRVETKLTFPLEWGMGSSSTLITNLSEWAEINPFDLMKRSKSFLGSGYDLACAKSQRAIVYDNKESKASWREINFDVPFKDNLYFVYLGNKMSTKKAIEYYNTIDNPIKSISDISHITKEIISVKSLDQFEYLLKEHEKIVSKTLGIPMISESVFSDYKDGIVKSLGAWGGDFVMFTGNENTPNYLSEKGFKIVIPYSEIII</sequence>
<name>A0A1J1DWL1_9FLAO</name>
<accession>A0A1J1DWL1</accession>
<dbReference type="AlphaFoldDB" id="A0A1J1DWL1"/>
<dbReference type="Proteomes" id="UP000243197">
    <property type="component" value="Chromosome"/>
</dbReference>
<gene>
    <name evidence="1" type="ORF">JBKA6_0244</name>
</gene>
<dbReference type="SUPFAM" id="SSF54211">
    <property type="entry name" value="Ribosomal protein S5 domain 2-like"/>
    <property type="match status" value="1"/>
</dbReference>
<dbReference type="InterPro" id="IPR020568">
    <property type="entry name" value="Ribosomal_Su5_D2-typ_SF"/>
</dbReference>